<dbReference type="PIRSF" id="PIRSF000390">
    <property type="entry name" value="PLP_StrS"/>
    <property type="match status" value="1"/>
</dbReference>
<keyword evidence="4" id="KW-0032">Aminotransferase</keyword>
<dbReference type="GO" id="GO:0000271">
    <property type="term" value="P:polysaccharide biosynthetic process"/>
    <property type="evidence" value="ECO:0007669"/>
    <property type="project" value="TreeGrafter"/>
</dbReference>
<dbReference type="GO" id="GO:0008483">
    <property type="term" value="F:transaminase activity"/>
    <property type="evidence" value="ECO:0007669"/>
    <property type="project" value="UniProtKB-KW"/>
</dbReference>
<proteinExistence type="inferred from homology"/>
<comment type="similarity">
    <text evidence="3">Belongs to the DegT/DnrJ/EryC1 family.</text>
</comment>
<dbReference type="Proteomes" id="UP000736328">
    <property type="component" value="Unassembled WGS sequence"/>
</dbReference>
<evidence type="ECO:0000256" key="3">
    <source>
        <dbReference type="RuleBase" id="RU004508"/>
    </source>
</evidence>
<feature type="modified residue" description="N6-(pyridoxal phosphate)lysine" evidence="2">
    <location>
        <position position="195"/>
    </location>
</feature>
<gene>
    <name evidence="4" type="ORF">HY768_05090</name>
</gene>
<dbReference type="InterPro" id="IPR015421">
    <property type="entry name" value="PyrdxlP-dep_Trfase_major"/>
</dbReference>
<evidence type="ECO:0000313" key="4">
    <source>
        <dbReference type="EMBL" id="MBI4726584.1"/>
    </source>
</evidence>
<evidence type="ECO:0000256" key="2">
    <source>
        <dbReference type="PIRSR" id="PIRSR000390-2"/>
    </source>
</evidence>
<reference evidence="4" key="1">
    <citation type="submission" date="2020-07" db="EMBL/GenBank/DDBJ databases">
        <title>Huge and variable diversity of episymbiotic CPR bacteria and DPANN archaea in groundwater ecosystems.</title>
        <authorList>
            <person name="He C.Y."/>
            <person name="Keren R."/>
            <person name="Whittaker M."/>
            <person name="Farag I.F."/>
            <person name="Doudna J."/>
            <person name="Cate J.H.D."/>
            <person name="Banfield J.F."/>
        </authorList>
    </citation>
    <scope>NUCLEOTIDE SEQUENCE</scope>
    <source>
        <strain evidence="4">NC_groundwater_1520_Pr4_B-0.1um_53_5</strain>
    </source>
</reference>
<dbReference type="Pfam" id="PF01041">
    <property type="entry name" value="DegT_DnrJ_EryC1"/>
    <property type="match status" value="1"/>
</dbReference>
<dbReference type="InterPro" id="IPR015424">
    <property type="entry name" value="PyrdxlP-dep_Trfase"/>
</dbReference>
<dbReference type="AlphaFoldDB" id="A0A933IA90"/>
<dbReference type="PANTHER" id="PTHR30244:SF34">
    <property type="entry name" value="DTDP-4-AMINO-4,6-DIDEOXYGALACTOSE TRANSAMINASE"/>
    <property type="match status" value="1"/>
</dbReference>
<dbReference type="GO" id="GO:0030170">
    <property type="term" value="F:pyridoxal phosphate binding"/>
    <property type="evidence" value="ECO:0007669"/>
    <property type="project" value="TreeGrafter"/>
</dbReference>
<accession>A0A933IA90</accession>
<feature type="active site" description="Proton acceptor" evidence="1">
    <location>
        <position position="195"/>
    </location>
</feature>
<evidence type="ECO:0000256" key="1">
    <source>
        <dbReference type="PIRSR" id="PIRSR000390-1"/>
    </source>
</evidence>
<evidence type="ECO:0000313" key="5">
    <source>
        <dbReference type="Proteomes" id="UP000736328"/>
    </source>
</evidence>
<dbReference type="InterPro" id="IPR000653">
    <property type="entry name" value="DegT/StrS_aminotransferase"/>
</dbReference>
<keyword evidence="2 3" id="KW-0663">Pyridoxal phosphate</keyword>
<dbReference type="SUPFAM" id="SSF53383">
    <property type="entry name" value="PLP-dependent transferases"/>
    <property type="match status" value="1"/>
</dbReference>
<organism evidence="4 5">
    <name type="scientific">candidate division TA06 bacterium</name>
    <dbReference type="NCBI Taxonomy" id="2250710"/>
    <lineage>
        <taxon>Bacteria</taxon>
        <taxon>Bacteria division TA06</taxon>
    </lineage>
</organism>
<dbReference type="Gene3D" id="3.40.640.10">
    <property type="entry name" value="Type I PLP-dependent aspartate aminotransferase-like (Major domain)"/>
    <property type="match status" value="1"/>
</dbReference>
<dbReference type="PANTHER" id="PTHR30244">
    <property type="entry name" value="TRANSAMINASE"/>
    <property type="match status" value="1"/>
</dbReference>
<dbReference type="CDD" id="cd00616">
    <property type="entry name" value="AHBA_syn"/>
    <property type="match status" value="1"/>
</dbReference>
<comment type="caution">
    <text evidence="4">The sequence shown here is derived from an EMBL/GenBank/DDBJ whole genome shotgun (WGS) entry which is preliminary data.</text>
</comment>
<dbReference type="InterPro" id="IPR015422">
    <property type="entry name" value="PyrdxlP-dep_Trfase_small"/>
</dbReference>
<name>A0A933IA90_UNCT6</name>
<dbReference type="EMBL" id="JACQXR010000061">
    <property type="protein sequence ID" value="MBI4726584.1"/>
    <property type="molecule type" value="Genomic_DNA"/>
</dbReference>
<dbReference type="Gene3D" id="3.90.1150.10">
    <property type="entry name" value="Aspartate Aminotransferase, domain 1"/>
    <property type="match status" value="1"/>
</dbReference>
<sequence length="397" mass="44277">MKQDPKYLNRPRRQSMLPFCPPDIGQEEIDEVVDSLRSGWITTGPKTARFEQNLAAYVGAKQTVALNSATAGLFLCLKTLGIGPGDEVITTPYTFAATVNVILHAGAKPALVDVRKEDFNIDPALIAKAVTPKTKAIIPVHYAGRSCDMDRIAALAEKHGLTVIEDAAHAIGTEYKGKKTGSISRFTVFSFHAVKNVTTGEGGAITTDDSEMAEKLRVMSLHGMNKDAWKRYAPGAKRQYDIVQPGYKYNMMDLQAALGIHQLRKLERTIEKRKAMADRYRAGFAGIKELTLPNDDPNGRNCWHLYPVLLDLERLGIDRNKVIELLQQENISSNIHYTPVHLFSYAKEYLGYKQGDFPNAEWLGERQLTLPFYNRLSTDDIDDVIAGLRKVIVGNRK</sequence>
<protein>
    <submittedName>
        <fullName evidence="4">DegT/DnrJ/EryC1/StrS family aminotransferase</fullName>
    </submittedName>
</protein>
<keyword evidence="4" id="KW-0808">Transferase</keyword>